<dbReference type="Proteomes" id="UP000467841">
    <property type="component" value="Unassembled WGS sequence"/>
</dbReference>
<dbReference type="InterPro" id="IPR002156">
    <property type="entry name" value="RNaseH_domain"/>
</dbReference>
<dbReference type="GO" id="GO:0004523">
    <property type="term" value="F:RNA-DNA hybrid ribonuclease activity"/>
    <property type="evidence" value="ECO:0007669"/>
    <property type="project" value="InterPro"/>
</dbReference>
<sequence>MSIRCVLEYRKQIFGSGFVIEKENGDRILGASAAYQVASPLHAELAALTWAMKKALQIGITSLSFESDCLQLVKLIDDEEDWPSLASELEEFYFIRSSFISFSLCFIPRLLNLRANCLAKEARARDICFSYVDPSIPSWLVHRTNLLS</sequence>
<accession>A0A6D2IIF3</accession>
<dbReference type="Pfam" id="PF13456">
    <property type="entry name" value="RVT_3"/>
    <property type="match status" value="1"/>
</dbReference>
<dbReference type="PANTHER" id="PTHR47074">
    <property type="entry name" value="BNAC02G40300D PROTEIN"/>
    <property type="match status" value="1"/>
</dbReference>
<dbReference type="InterPro" id="IPR012337">
    <property type="entry name" value="RNaseH-like_sf"/>
</dbReference>
<protein>
    <recommendedName>
        <fullName evidence="1">RNase H type-1 domain-containing protein</fullName>
    </recommendedName>
</protein>
<name>A0A6D2IIF3_9BRAS</name>
<evidence type="ECO:0000313" key="3">
    <source>
        <dbReference type="Proteomes" id="UP000467841"/>
    </source>
</evidence>
<dbReference type="AlphaFoldDB" id="A0A6D2IIF3"/>
<gene>
    <name evidence="2" type="ORF">MERR_LOCUS12960</name>
</gene>
<dbReference type="GO" id="GO:0003676">
    <property type="term" value="F:nucleic acid binding"/>
    <property type="evidence" value="ECO:0007669"/>
    <property type="project" value="InterPro"/>
</dbReference>
<feature type="domain" description="RNase H type-1" evidence="1">
    <location>
        <begin position="10"/>
        <end position="122"/>
    </location>
</feature>
<evidence type="ECO:0000259" key="1">
    <source>
        <dbReference type="Pfam" id="PF13456"/>
    </source>
</evidence>
<dbReference type="Gene3D" id="3.30.420.10">
    <property type="entry name" value="Ribonuclease H-like superfamily/Ribonuclease H"/>
    <property type="match status" value="1"/>
</dbReference>
<dbReference type="InterPro" id="IPR044730">
    <property type="entry name" value="RNase_H-like_dom_plant"/>
</dbReference>
<dbReference type="CDD" id="cd06222">
    <property type="entry name" value="RNase_H_like"/>
    <property type="match status" value="1"/>
</dbReference>
<proteinExistence type="predicted"/>
<dbReference type="PANTHER" id="PTHR47074:SF49">
    <property type="entry name" value="POLYNUCLEOTIDYL TRANSFERASE, RIBONUCLEASE H-LIKE SUPERFAMILY PROTEIN"/>
    <property type="match status" value="1"/>
</dbReference>
<dbReference type="InterPro" id="IPR052929">
    <property type="entry name" value="RNase_H-like_EbsB-rel"/>
</dbReference>
<evidence type="ECO:0000313" key="2">
    <source>
        <dbReference type="EMBL" id="CAA7025725.1"/>
    </source>
</evidence>
<keyword evidence="3" id="KW-1185">Reference proteome</keyword>
<dbReference type="InterPro" id="IPR036397">
    <property type="entry name" value="RNaseH_sf"/>
</dbReference>
<dbReference type="EMBL" id="CACVBM020001032">
    <property type="protein sequence ID" value="CAA7025725.1"/>
    <property type="molecule type" value="Genomic_DNA"/>
</dbReference>
<comment type="caution">
    <text evidence="2">The sequence shown here is derived from an EMBL/GenBank/DDBJ whole genome shotgun (WGS) entry which is preliminary data.</text>
</comment>
<organism evidence="2 3">
    <name type="scientific">Microthlaspi erraticum</name>
    <dbReference type="NCBI Taxonomy" id="1685480"/>
    <lineage>
        <taxon>Eukaryota</taxon>
        <taxon>Viridiplantae</taxon>
        <taxon>Streptophyta</taxon>
        <taxon>Embryophyta</taxon>
        <taxon>Tracheophyta</taxon>
        <taxon>Spermatophyta</taxon>
        <taxon>Magnoliopsida</taxon>
        <taxon>eudicotyledons</taxon>
        <taxon>Gunneridae</taxon>
        <taxon>Pentapetalae</taxon>
        <taxon>rosids</taxon>
        <taxon>malvids</taxon>
        <taxon>Brassicales</taxon>
        <taxon>Brassicaceae</taxon>
        <taxon>Coluteocarpeae</taxon>
        <taxon>Microthlaspi</taxon>
    </lineage>
</organism>
<dbReference type="OrthoDB" id="1113854at2759"/>
<reference evidence="2" key="1">
    <citation type="submission" date="2020-01" db="EMBL/GenBank/DDBJ databases">
        <authorList>
            <person name="Mishra B."/>
        </authorList>
    </citation>
    <scope>NUCLEOTIDE SEQUENCE [LARGE SCALE GENOMIC DNA]</scope>
</reference>
<dbReference type="SUPFAM" id="SSF53098">
    <property type="entry name" value="Ribonuclease H-like"/>
    <property type="match status" value="1"/>
</dbReference>